<organism evidence="2 3">
    <name type="scientific">Brevibacillus invocatus</name>
    <dbReference type="NCBI Taxonomy" id="173959"/>
    <lineage>
        <taxon>Bacteria</taxon>
        <taxon>Bacillati</taxon>
        <taxon>Bacillota</taxon>
        <taxon>Bacilli</taxon>
        <taxon>Bacillales</taxon>
        <taxon>Paenibacillaceae</taxon>
        <taxon>Brevibacillus</taxon>
    </lineage>
</organism>
<accession>A0A3M8BY25</accession>
<dbReference type="Proteomes" id="UP000282028">
    <property type="component" value="Unassembled WGS sequence"/>
</dbReference>
<dbReference type="AlphaFoldDB" id="A0A3M8BY25"/>
<proteinExistence type="predicted"/>
<reference evidence="2 3" key="1">
    <citation type="submission" date="2018-10" db="EMBL/GenBank/DDBJ databases">
        <title>Phylogenomics of Brevibacillus.</title>
        <authorList>
            <person name="Dunlap C."/>
        </authorList>
    </citation>
    <scope>NUCLEOTIDE SEQUENCE [LARGE SCALE GENOMIC DNA]</scope>
    <source>
        <strain evidence="2 3">JCM 12215</strain>
    </source>
</reference>
<keyword evidence="3" id="KW-1185">Reference proteome</keyword>
<protein>
    <submittedName>
        <fullName evidence="2">Uncharacterized protein</fullName>
    </submittedName>
</protein>
<feature type="region of interest" description="Disordered" evidence="1">
    <location>
        <begin position="39"/>
        <end position="62"/>
    </location>
</feature>
<dbReference type="EMBL" id="RHHR01000045">
    <property type="protein sequence ID" value="RNB68352.1"/>
    <property type="molecule type" value="Genomic_DNA"/>
</dbReference>
<gene>
    <name evidence="2" type="ORF">EDM52_21005</name>
</gene>
<name>A0A3M8BY25_9BACL</name>
<evidence type="ECO:0000256" key="1">
    <source>
        <dbReference type="SAM" id="MobiDB-lite"/>
    </source>
</evidence>
<dbReference type="OrthoDB" id="2469076at2"/>
<evidence type="ECO:0000313" key="2">
    <source>
        <dbReference type="EMBL" id="RNB68352.1"/>
    </source>
</evidence>
<comment type="caution">
    <text evidence="2">The sequence shown here is derived from an EMBL/GenBank/DDBJ whole genome shotgun (WGS) entry which is preliminary data.</text>
</comment>
<sequence>MPFLIGILAVFLLTGCTQNPARDQIQSEREFYYQQNVVRPDGSEPNVTPYGPPANASDSSEYDRWIRPDSVSRYPGLE</sequence>
<evidence type="ECO:0000313" key="3">
    <source>
        <dbReference type="Proteomes" id="UP000282028"/>
    </source>
</evidence>